<reference evidence="1" key="4">
    <citation type="submission" date="2019-03" db="UniProtKB">
        <authorList>
            <consortium name="EnsemblPlants"/>
        </authorList>
    </citation>
    <scope>IDENTIFICATION</scope>
</reference>
<organism evidence="1 2">
    <name type="scientific">Aegilops tauschii subsp. strangulata</name>
    <name type="common">Goatgrass</name>
    <dbReference type="NCBI Taxonomy" id="200361"/>
    <lineage>
        <taxon>Eukaryota</taxon>
        <taxon>Viridiplantae</taxon>
        <taxon>Streptophyta</taxon>
        <taxon>Embryophyta</taxon>
        <taxon>Tracheophyta</taxon>
        <taxon>Spermatophyta</taxon>
        <taxon>Magnoliopsida</taxon>
        <taxon>Liliopsida</taxon>
        <taxon>Poales</taxon>
        <taxon>Poaceae</taxon>
        <taxon>BOP clade</taxon>
        <taxon>Pooideae</taxon>
        <taxon>Triticodae</taxon>
        <taxon>Triticeae</taxon>
        <taxon>Triticinae</taxon>
        <taxon>Aegilops</taxon>
    </lineage>
</organism>
<name>A0A452Y082_AEGTS</name>
<dbReference type="AlphaFoldDB" id="A0A452Y082"/>
<reference evidence="2" key="2">
    <citation type="journal article" date="2017" name="Nat. Plants">
        <title>The Aegilops tauschii genome reveals multiple impacts of transposons.</title>
        <authorList>
            <person name="Zhao G."/>
            <person name="Zou C."/>
            <person name="Li K."/>
            <person name="Wang K."/>
            <person name="Li T."/>
            <person name="Gao L."/>
            <person name="Zhang X."/>
            <person name="Wang H."/>
            <person name="Yang Z."/>
            <person name="Liu X."/>
            <person name="Jiang W."/>
            <person name="Mao L."/>
            <person name="Kong X."/>
            <person name="Jiao Y."/>
            <person name="Jia J."/>
        </authorList>
    </citation>
    <scope>NUCLEOTIDE SEQUENCE [LARGE SCALE GENOMIC DNA]</scope>
    <source>
        <strain evidence="2">cv. AL8/78</strain>
    </source>
</reference>
<reference evidence="1" key="5">
    <citation type="journal article" date="2021" name="G3 (Bethesda)">
        <title>Aegilops tauschii genome assembly Aet v5.0 features greater sequence contiguity and improved annotation.</title>
        <authorList>
            <person name="Wang L."/>
            <person name="Zhu T."/>
            <person name="Rodriguez J.C."/>
            <person name="Deal K.R."/>
            <person name="Dubcovsky J."/>
            <person name="McGuire P.E."/>
            <person name="Lux T."/>
            <person name="Spannagl M."/>
            <person name="Mayer K.F.X."/>
            <person name="Baldrich P."/>
            <person name="Meyers B.C."/>
            <person name="Huo N."/>
            <person name="Gu Y.Q."/>
            <person name="Zhou H."/>
            <person name="Devos K.M."/>
            <person name="Bennetzen J.L."/>
            <person name="Unver T."/>
            <person name="Budak H."/>
            <person name="Gulick P.J."/>
            <person name="Galiba G."/>
            <person name="Kalapos B."/>
            <person name="Nelson D.R."/>
            <person name="Li P."/>
            <person name="You F.M."/>
            <person name="Luo M.C."/>
            <person name="Dvorak J."/>
        </authorList>
    </citation>
    <scope>NUCLEOTIDE SEQUENCE [LARGE SCALE GENOMIC DNA]</scope>
    <source>
        <strain evidence="1">cv. AL8/78</strain>
    </source>
</reference>
<keyword evidence="2" id="KW-1185">Reference proteome</keyword>
<sequence length="36" mass="4266">QLSYLIVDLIIWWGMRGFINDFRKKLNVPPIAYPST</sequence>
<evidence type="ECO:0000313" key="2">
    <source>
        <dbReference type="Proteomes" id="UP000015105"/>
    </source>
</evidence>
<protein>
    <submittedName>
        <fullName evidence="1">Uncharacterized protein</fullName>
    </submittedName>
</protein>
<evidence type="ECO:0000313" key="1">
    <source>
        <dbReference type="EnsemblPlants" id="AET1Gv20240000.2"/>
    </source>
</evidence>
<dbReference type="Gramene" id="AET1Gv20240000.2">
    <property type="protein sequence ID" value="AET1Gv20240000.2"/>
    <property type="gene ID" value="AET1Gv20240000"/>
</dbReference>
<reference evidence="2" key="1">
    <citation type="journal article" date="2014" name="Science">
        <title>Ancient hybridizations among the ancestral genomes of bread wheat.</title>
        <authorList>
            <consortium name="International Wheat Genome Sequencing Consortium,"/>
            <person name="Marcussen T."/>
            <person name="Sandve S.R."/>
            <person name="Heier L."/>
            <person name="Spannagl M."/>
            <person name="Pfeifer M."/>
            <person name="Jakobsen K.S."/>
            <person name="Wulff B.B."/>
            <person name="Steuernagel B."/>
            <person name="Mayer K.F."/>
            <person name="Olsen O.A."/>
        </authorList>
    </citation>
    <scope>NUCLEOTIDE SEQUENCE [LARGE SCALE GENOMIC DNA]</scope>
    <source>
        <strain evidence="2">cv. AL8/78</strain>
    </source>
</reference>
<accession>A0A452Y082</accession>
<dbReference type="Gene3D" id="3.40.50.2000">
    <property type="entry name" value="Glycogen Phosphorylase B"/>
    <property type="match status" value="1"/>
</dbReference>
<proteinExistence type="predicted"/>
<dbReference type="Proteomes" id="UP000015105">
    <property type="component" value="Chromosome 1D"/>
</dbReference>
<reference evidence="1" key="3">
    <citation type="journal article" date="2017" name="Nature">
        <title>Genome sequence of the progenitor of the wheat D genome Aegilops tauschii.</title>
        <authorList>
            <person name="Luo M.C."/>
            <person name="Gu Y.Q."/>
            <person name="Puiu D."/>
            <person name="Wang H."/>
            <person name="Twardziok S.O."/>
            <person name="Deal K.R."/>
            <person name="Huo N."/>
            <person name="Zhu T."/>
            <person name="Wang L."/>
            <person name="Wang Y."/>
            <person name="McGuire P.E."/>
            <person name="Liu S."/>
            <person name="Long H."/>
            <person name="Ramasamy R.K."/>
            <person name="Rodriguez J.C."/>
            <person name="Van S.L."/>
            <person name="Yuan L."/>
            <person name="Wang Z."/>
            <person name="Xia Z."/>
            <person name="Xiao L."/>
            <person name="Anderson O.D."/>
            <person name="Ouyang S."/>
            <person name="Liang Y."/>
            <person name="Zimin A.V."/>
            <person name="Pertea G."/>
            <person name="Qi P."/>
            <person name="Bennetzen J.L."/>
            <person name="Dai X."/>
            <person name="Dawson M.W."/>
            <person name="Muller H.G."/>
            <person name="Kugler K."/>
            <person name="Rivarola-Duarte L."/>
            <person name="Spannagl M."/>
            <person name="Mayer K.F.X."/>
            <person name="Lu F.H."/>
            <person name="Bevan M.W."/>
            <person name="Leroy P."/>
            <person name="Li P."/>
            <person name="You F.M."/>
            <person name="Sun Q."/>
            <person name="Liu Z."/>
            <person name="Lyons E."/>
            <person name="Wicker T."/>
            <person name="Salzberg S.L."/>
            <person name="Devos K.M."/>
            <person name="Dvorak J."/>
        </authorList>
    </citation>
    <scope>NUCLEOTIDE SEQUENCE [LARGE SCALE GENOMIC DNA]</scope>
    <source>
        <strain evidence="1">cv. AL8/78</strain>
    </source>
</reference>
<dbReference type="EnsemblPlants" id="AET1Gv20240000.2">
    <property type="protein sequence ID" value="AET1Gv20240000.2"/>
    <property type="gene ID" value="AET1Gv20240000"/>
</dbReference>